<evidence type="ECO:0000256" key="13">
    <source>
        <dbReference type="SAM" id="Phobius"/>
    </source>
</evidence>
<sequence>MRVKYVLSEVFTGLWRNVTMTIAMIITMAVSLTMLGGGLMLFWQIDRMETFFFARVEVSIFLKADITGEQRTALDEELRADPLVDSVEYESKQQAYDNFTQLYEDSPDLVESVKPDTLPESFRVKLKNPEKFKEISERYQDKAGVDDIVDQKELLGRVFSILGSIQSGALIVSIFQGVAALLLVANTIQVAAYSKRREVAVMKLVGASNWFIQAPFVLEAVFAGLIGAILAFAFLFTGWWVMFSEGGRLESLETVLTPVRWQDVLLMLPILAGISALVSAVTGWITLRFYVRV</sequence>
<dbReference type="GO" id="GO:0005886">
    <property type="term" value="C:plasma membrane"/>
    <property type="evidence" value="ECO:0007669"/>
    <property type="project" value="UniProtKB-SubCell"/>
</dbReference>
<proteinExistence type="inferred from homology"/>
<evidence type="ECO:0000313" key="17">
    <source>
        <dbReference type="Proteomes" id="UP000635606"/>
    </source>
</evidence>
<comment type="subcellular location">
    <subcellularLocation>
        <location evidence="2">Cell membrane</location>
        <topology evidence="2">Multi-pass membrane protein</topology>
    </subcellularLocation>
</comment>
<name>A0A8J3ZUM3_9ACTN</name>
<dbReference type="PIRSF" id="PIRSF003097">
    <property type="entry name" value="FtsX"/>
    <property type="match status" value="1"/>
</dbReference>
<keyword evidence="9 13" id="KW-1133">Transmembrane helix</keyword>
<feature type="transmembrane region" description="Helical" evidence="13">
    <location>
        <begin position="20"/>
        <end position="43"/>
    </location>
</feature>
<evidence type="ECO:0000256" key="3">
    <source>
        <dbReference type="ARBA" id="ARBA00007379"/>
    </source>
</evidence>
<dbReference type="EMBL" id="BOPH01000062">
    <property type="protein sequence ID" value="GIJ69408.1"/>
    <property type="molecule type" value="Genomic_DNA"/>
</dbReference>
<dbReference type="RefSeq" id="WP_203929338.1">
    <property type="nucleotide sequence ID" value="NZ_BOPH01000062.1"/>
</dbReference>
<dbReference type="InterPro" id="IPR040690">
    <property type="entry name" value="FtsX_ECD"/>
</dbReference>
<organism evidence="16 17">
    <name type="scientific">Virgisporangium ochraceum</name>
    <dbReference type="NCBI Taxonomy" id="65505"/>
    <lineage>
        <taxon>Bacteria</taxon>
        <taxon>Bacillati</taxon>
        <taxon>Actinomycetota</taxon>
        <taxon>Actinomycetes</taxon>
        <taxon>Micromonosporales</taxon>
        <taxon>Micromonosporaceae</taxon>
        <taxon>Virgisporangium</taxon>
    </lineage>
</organism>
<evidence type="ECO:0000256" key="2">
    <source>
        <dbReference type="ARBA" id="ARBA00004651"/>
    </source>
</evidence>
<dbReference type="PANTHER" id="PTHR47755:SF1">
    <property type="entry name" value="CELL DIVISION PROTEIN FTSX"/>
    <property type="match status" value="1"/>
</dbReference>
<comment type="function">
    <text evidence="1">Part of the ABC transporter FtsEX involved in cellular division.</text>
</comment>
<evidence type="ECO:0000259" key="15">
    <source>
        <dbReference type="Pfam" id="PF18075"/>
    </source>
</evidence>
<evidence type="ECO:0000256" key="7">
    <source>
        <dbReference type="ARBA" id="ARBA00022618"/>
    </source>
</evidence>
<feature type="transmembrane region" description="Helical" evidence="13">
    <location>
        <begin position="264"/>
        <end position="287"/>
    </location>
</feature>
<reference evidence="16" key="1">
    <citation type="submission" date="2021-01" db="EMBL/GenBank/DDBJ databases">
        <title>Whole genome shotgun sequence of Virgisporangium ochraceum NBRC 16418.</title>
        <authorList>
            <person name="Komaki H."/>
            <person name="Tamura T."/>
        </authorList>
    </citation>
    <scope>NUCLEOTIDE SEQUENCE</scope>
    <source>
        <strain evidence="16">NBRC 16418</strain>
    </source>
</reference>
<evidence type="ECO:0000256" key="12">
    <source>
        <dbReference type="PIRNR" id="PIRNR003097"/>
    </source>
</evidence>
<keyword evidence="10 12" id="KW-0472">Membrane</keyword>
<keyword evidence="17" id="KW-1185">Reference proteome</keyword>
<dbReference type="InterPro" id="IPR003838">
    <property type="entry name" value="ABC3_permease_C"/>
</dbReference>
<evidence type="ECO:0000256" key="4">
    <source>
        <dbReference type="ARBA" id="ARBA00011160"/>
    </source>
</evidence>
<protein>
    <recommendedName>
        <fullName evidence="5 12">Cell division protein FtsX</fullName>
    </recommendedName>
</protein>
<dbReference type="AlphaFoldDB" id="A0A8J3ZUM3"/>
<dbReference type="Pfam" id="PF18075">
    <property type="entry name" value="FtsX_ECD"/>
    <property type="match status" value="1"/>
</dbReference>
<keyword evidence="8 13" id="KW-0812">Transmembrane</keyword>
<dbReference type="Gene3D" id="3.30.70.3040">
    <property type="match status" value="1"/>
</dbReference>
<feature type="transmembrane region" description="Helical" evidence="13">
    <location>
        <begin position="210"/>
        <end position="243"/>
    </location>
</feature>
<gene>
    <name evidence="16" type="primary">ftsX</name>
    <name evidence="16" type="ORF">Voc01_043250</name>
</gene>
<evidence type="ECO:0000256" key="1">
    <source>
        <dbReference type="ARBA" id="ARBA00003552"/>
    </source>
</evidence>
<dbReference type="InterPro" id="IPR004513">
    <property type="entry name" value="FtsX"/>
</dbReference>
<keyword evidence="6 12" id="KW-1003">Cell membrane</keyword>
<dbReference type="Proteomes" id="UP000635606">
    <property type="component" value="Unassembled WGS sequence"/>
</dbReference>
<dbReference type="Pfam" id="PF02687">
    <property type="entry name" value="FtsX"/>
    <property type="match status" value="1"/>
</dbReference>
<evidence type="ECO:0000256" key="11">
    <source>
        <dbReference type="ARBA" id="ARBA00023306"/>
    </source>
</evidence>
<feature type="domain" description="FtsX extracellular" evidence="15">
    <location>
        <begin position="56"/>
        <end position="148"/>
    </location>
</feature>
<feature type="domain" description="ABC3 transporter permease C-terminal" evidence="14">
    <location>
        <begin position="171"/>
        <end position="286"/>
    </location>
</feature>
<keyword evidence="11 12" id="KW-0131">Cell cycle</keyword>
<comment type="similarity">
    <text evidence="3 12">Belongs to the ABC-4 integral membrane protein family. FtsX subfamily.</text>
</comment>
<evidence type="ECO:0000313" key="16">
    <source>
        <dbReference type="EMBL" id="GIJ69408.1"/>
    </source>
</evidence>
<keyword evidence="7 12" id="KW-0132">Cell division</keyword>
<dbReference type="NCBIfam" id="NF038346">
    <property type="entry name" value="FtsX_actino"/>
    <property type="match status" value="1"/>
</dbReference>
<evidence type="ECO:0000256" key="5">
    <source>
        <dbReference type="ARBA" id="ARBA00021907"/>
    </source>
</evidence>
<comment type="caution">
    <text evidence="16">The sequence shown here is derived from an EMBL/GenBank/DDBJ whole genome shotgun (WGS) entry which is preliminary data.</text>
</comment>
<evidence type="ECO:0000259" key="14">
    <source>
        <dbReference type="Pfam" id="PF02687"/>
    </source>
</evidence>
<accession>A0A8J3ZUM3</accession>
<evidence type="ECO:0000256" key="6">
    <source>
        <dbReference type="ARBA" id="ARBA00022475"/>
    </source>
</evidence>
<dbReference type="PANTHER" id="PTHR47755">
    <property type="entry name" value="CELL DIVISION PROTEIN FTSX"/>
    <property type="match status" value="1"/>
</dbReference>
<evidence type="ECO:0000256" key="10">
    <source>
        <dbReference type="ARBA" id="ARBA00023136"/>
    </source>
</evidence>
<evidence type="ECO:0000256" key="8">
    <source>
        <dbReference type="ARBA" id="ARBA00022692"/>
    </source>
</evidence>
<comment type="subunit">
    <text evidence="4">Forms a membrane-associated complex with FtsE.</text>
</comment>
<dbReference type="InterPro" id="IPR047929">
    <property type="entry name" value="FtsX_actino"/>
</dbReference>
<evidence type="ECO:0000256" key="9">
    <source>
        <dbReference type="ARBA" id="ARBA00022989"/>
    </source>
</evidence>
<dbReference type="GO" id="GO:0051301">
    <property type="term" value="P:cell division"/>
    <property type="evidence" value="ECO:0007669"/>
    <property type="project" value="UniProtKB-KW"/>
</dbReference>
<feature type="transmembrane region" description="Helical" evidence="13">
    <location>
        <begin position="169"/>
        <end position="190"/>
    </location>
</feature>